<dbReference type="Proteomes" id="UP000319143">
    <property type="component" value="Unassembled WGS sequence"/>
</dbReference>
<dbReference type="PROSITE" id="PS51352">
    <property type="entry name" value="THIOREDOXIN_2"/>
    <property type="match status" value="1"/>
</dbReference>
<feature type="domain" description="Thioredoxin" evidence="3">
    <location>
        <begin position="46"/>
        <end position="183"/>
    </location>
</feature>
<dbReference type="AlphaFoldDB" id="A0A5C6CW19"/>
<dbReference type="EMBL" id="SJPV01000029">
    <property type="protein sequence ID" value="TWU28772.1"/>
    <property type="molecule type" value="Genomic_DNA"/>
</dbReference>
<keyword evidence="2" id="KW-0472">Membrane</keyword>
<keyword evidence="2" id="KW-1133">Transmembrane helix</keyword>
<name>A0A5C6CW19_9BACT</name>
<dbReference type="GO" id="GO:0016209">
    <property type="term" value="F:antioxidant activity"/>
    <property type="evidence" value="ECO:0007669"/>
    <property type="project" value="InterPro"/>
</dbReference>
<organism evidence="4 5">
    <name type="scientific">Novipirellula artificiosorum</name>
    <dbReference type="NCBI Taxonomy" id="2528016"/>
    <lineage>
        <taxon>Bacteria</taxon>
        <taxon>Pseudomonadati</taxon>
        <taxon>Planctomycetota</taxon>
        <taxon>Planctomycetia</taxon>
        <taxon>Pirellulales</taxon>
        <taxon>Pirellulaceae</taxon>
        <taxon>Novipirellula</taxon>
    </lineage>
</organism>
<dbReference type="InterPro" id="IPR036249">
    <property type="entry name" value="Thioredoxin-like_sf"/>
</dbReference>
<dbReference type="CDD" id="cd02966">
    <property type="entry name" value="TlpA_like_family"/>
    <property type="match status" value="1"/>
</dbReference>
<evidence type="ECO:0000313" key="5">
    <source>
        <dbReference type="Proteomes" id="UP000319143"/>
    </source>
</evidence>
<dbReference type="InterPro" id="IPR000866">
    <property type="entry name" value="AhpC/TSA"/>
</dbReference>
<comment type="caution">
    <text evidence="4">The sequence shown here is derived from an EMBL/GenBank/DDBJ whole genome shotgun (WGS) entry which is preliminary data.</text>
</comment>
<proteinExistence type="predicted"/>
<dbReference type="RefSeq" id="WP_146531526.1">
    <property type="nucleotide sequence ID" value="NZ_SJPV01000029.1"/>
</dbReference>
<dbReference type="PANTHER" id="PTHR42852">
    <property type="entry name" value="THIOL:DISULFIDE INTERCHANGE PROTEIN DSBE"/>
    <property type="match status" value="1"/>
</dbReference>
<dbReference type="InterPro" id="IPR013766">
    <property type="entry name" value="Thioredoxin_domain"/>
</dbReference>
<dbReference type="Gene3D" id="3.40.30.10">
    <property type="entry name" value="Glutaredoxin"/>
    <property type="match status" value="1"/>
</dbReference>
<dbReference type="InterPro" id="IPR017937">
    <property type="entry name" value="Thioredoxin_CS"/>
</dbReference>
<evidence type="ECO:0000256" key="2">
    <source>
        <dbReference type="SAM" id="Phobius"/>
    </source>
</evidence>
<protein>
    <submittedName>
        <fullName evidence="4">Thiol-disulfide oxidoreductase ResA</fullName>
    </submittedName>
</protein>
<dbReference type="Pfam" id="PF00578">
    <property type="entry name" value="AhpC-TSA"/>
    <property type="match status" value="1"/>
</dbReference>
<dbReference type="PANTHER" id="PTHR42852:SF17">
    <property type="entry name" value="THIOREDOXIN-LIKE PROTEIN HI_1115"/>
    <property type="match status" value="1"/>
</dbReference>
<evidence type="ECO:0000313" key="4">
    <source>
        <dbReference type="EMBL" id="TWU28772.1"/>
    </source>
</evidence>
<reference evidence="4 5" key="1">
    <citation type="submission" date="2019-02" db="EMBL/GenBank/DDBJ databases">
        <title>Deep-cultivation of Planctomycetes and their phenomic and genomic characterization uncovers novel biology.</title>
        <authorList>
            <person name="Wiegand S."/>
            <person name="Jogler M."/>
            <person name="Boedeker C."/>
            <person name="Pinto D."/>
            <person name="Vollmers J."/>
            <person name="Rivas-Marin E."/>
            <person name="Kohn T."/>
            <person name="Peeters S.H."/>
            <person name="Heuer A."/>
            <person name="Rast P."/>
            <person name="Oberbeckmann S."/>
            <person name="Bunk B."/>
            <person name="Jeske O."/>
            <person name="Meyerdierks A."/>
            <person name="Storesund J.E."/>
            <person name="Kallscheuer N."/>
            <person name="Luecker S."/>
            <person name="Lage O.M."/>
            <person name="Pohl T."/>
            <person name="Merkel B.J."/>
            <person name="Hornburger P."/>
            <person name="Mueller R.-W."/>
            <person name="Bruemmer F."/>
            <person name="Labrenz M."/>
            <person name="Spormann A.M."/>
            <person name="Op Den Camp H."/>
            <person name="Overmann J."/>
            <person name="Amann R."/>
            <person name="Jetten M.S.M."/>
            <person name="Mascher T."/>
            <person name="Medema M.H."/>
            <person name="Devos D.P."/>
            <person name="Kaster A.-K."/>
            <person name="Ovreas L."/>
            <person name="Rohde M."/>
            <person name="Galperin M.Y."/>
            <person name="Jogler C."/>
        </authorList>
    </citation>
    <scope>NUCLEOTIDE SEQUENCE [LARGE SCALE GENOMIC DNA]</scope>
    <source>
        <strain evidence="4 5">Poly41</strain>
    </source>
</reference>
<dbReference type="GO" id="GO:0016491">
    <property type="term" value="F:oxidoreductase activity"/>
    <property type="evidence" value="ECO:0007669"/>
    <property type="project" value="InterPro"/>
</dbReference>
<sequence length="186" mass="20792">MIYFSLAVALLIGMILGPIFVVALLLLLSSRSGKGRGDSKLDPPEIPGKIVSLDFTVRTLDDQEVNLEALREGRPMFLNFWATWCGPCVKEMSSIETLYKQSDGRLAFACVSKEETEVLKEFLDKHSYSFPVYRIEETPSDFETRGIPATFVLSSLREVALQHVGAADWADPSVLDFVERLASRDQ</sequence>
<keyword evidence="2" id="KW-0812">Transmembrane</keyword>
<accession>A0A5C6CW19</accession>
<gene>
    <name evidence="4" type="primary">resA_8</name>
    <name evidence="4" type="ORF">Poly41_68750</name>
</gene>
<feature type="transmembrane region" description="Helical" evidence="2">
    <location>
        <begin position="6"/>
        <end position="28"/>
    </location>
</feature>
<keyword evidence="1" id="KW-0676">Redox-active center</keyword>
<dbReference type="PROSITE" id="PS00194">
    <property type="entry name" value="THIOREDOXIN_1"/>
    <property type="match status" value="1"/>
</dbReference>
<evidence type="ECO:0000256" key="1">
    <source>
        <dbReference type="ARBA" id="ARBA00023284"/>
    </source>
</evidence>
<dbReference type="SUPFAM" id="SSF52833">
    <property type="entry name" value="Thioredoxin-like"/>
    <property type="match status" value="1"/>
</dbReference>
<evidence type="ECO:0000259" key="3">
    <source>
        <dbReference type="PROSITE" id="PS51352"/>
    </source>
</evidence>
<keyword evidence="5" id="KW-1185">Reference proteome</keyword>
<dbReference type="OrthoDB" id="288837at2"/>
<dbReference type="InterPro" id="IPR050553">
    <property type="entry name" value="Thioredoxin_ResA/DsbE_sf"/>
</dbReference>